<evidence type="ECO:0000313" key="1">
    <source>
        <dbReference type="EMBL" id="KAK9291676.1"/>
    </source>
</evidence>
<reference evidence="1 2" key="1">
    <citation type="journal article" date="2024" name="Plant J.">
        <title>Genome sequences and population genomics reveal climatic adaptation and genomic divergence between two closely related sweetgum species.</title>
        <authorList>
            <person name="Xu W.Q."/>
            <person name="Ren C.Q."/>
            <person name="Zhang X.Y."/>
            <person name="Comes H.P."/>
            <person name="Liu X.H."/>
            <person name="Li Y.G."/>
            <person name="Kettle C.J."/>
            <person name="Jalonen R."/>
            <person name="Gaisberger H."/>
            <person name="Ma Y.Z."/>
            <person name="Qiu Y.X."/>
        </authorList>
    </citation>
    <scope>NUCLEOTIDE SEQUENCE [LARGE SCALE GENOMIC DNA]</scope>
    <source>
        <strain evidence="1">Hangzhou</strain>
    </source>
</reference>
<dbReference type="Proteomes" id="UP001415857">
    <property type="component" value="Unassembled WGS sequence"/>
</dbReference>
<comment type="caution">
    <text evidence="1">The sequence shown here is derived from an EMBL/GenBank/DDBJ whole genome shotgun (WGS) entry which is preliminary data.</text>
</comment>
<dbReference type="AlphaFoldDB" id="A0AAP0SBZ7"/>
<keyword evidence="2" id="KW-1185">Reference proteome</keyword>
<proteinExistence type="predicted"/>
<evidence type="ECO:0000313" key="2">
    <source>
        <dbReference type="Proteomes" id="UP001415857"/>
    </source>
</evidence>
<name>A0AAP0SBZ7_LIQFO</name>
<gene>
    <name evidence="1" type="ORF">L1049_019625</name>
</gene>
<dbReference type="EMBL" id="JBBPBK010000001">
    <property type="protein sequence ID" value="KAK9291676.1"/>
    <property type="molecule type" value="Genomic_DNA"/>
</dbReference>
<protein>
    <submittedName>
        <fullName evidence="1">Uncharacterized protein</fullName>
    </submittedName>
</protein>
<sequence>MKITLTEKEQLMNDYTKIRMQKALTKKIQITKKTKMSELNMQKHLHKACNLKSLNETHENIITSKYMFEVTISEAYSRNAYTERKTTNLRQRCDKRCISFTNNC</sequence>
<organism evidence="1 2">
    <name type="scientific">Liquidambar formosana</name>
    <name type="common">Formosan gum</name>
    <dbReference type="NCBI Taxonomy" id="63359"/>
    <lineage>
        <taxon>Eukaryota</taxon>
        <taxon>Viridiplantae</taxon>
        <taxon>Streptophyta</taxon>
        <taxon>Embryophyta</taxon>
        <taxon>Tracheophyta</taxon>
        <taxon>Spermatophyta</taxon>
        <taxon>Magnoliopsida</taxon>
        <taxon>eudicotyledons</taxon>
        <taxon>Gunneridae</taxon>
        <taxon>Pentapetalae</taxon>
        <taxon>Saxifragales</taxon>
        <taxon>Altingiaceae</taxon>
        <taxon>Liquidambar</taxon>
    </lineage>
</organism>
<accession>A0AAP0SBZ7</accession>